<evidence type="ECO:0000313" key="2">
    <source>
        <dbReference type="EMBL" id="ASA40074.1"/>
    </source>
</evidence>
<sequence length="149" mass="16988">MIYRFLLCFYFIEFYGTHAGRTDSEIKEWFFREGAACNNEHPITAEEMMMLKENKLPDSPNAKCMVACIFKKTGMMDSKGMYDAATTISMMEKDYADNKEKLDSSKKLLESCKNVNDQAVTDGDKGCDRSMFIFKCLTETAAKMGIELP</sequence>
<reference evidence="2" key="1">
    <citation type="journal article" date="2017" name="PLoS ONE">
        <title>Candidate odorant binding proteins and chemosensory proteins in the larval chemosensory tissues of two closely related noctuidae moths, Helicoverpa armigera and H. assulta.</title>
        <authorList>
            <person name="Chang H."/>
            <person name="Ai D."/>
            <person name="Zhang J."/>
            <person name="Dong S."/>
            <person name="Liu Y."/>
            <person name="Wang G."/>
        </authorList>
    </citation>
    <scope>NUCLEOTIDE SEQUENCE</scope>
</reference>
<evidence type="ECO:0000256" key="1">
    <source>
        <dbReference type="SAM" id="SignalP"/>
    </source>
</evidence>
<dbReference type="Pfam" id="PF01395">
    <property type="entry name" value="PBP_GOBP"/>
    <property type="match status" value="1"/>
</dbReference>
<name>A0A1Z2R8N1_HELAU</name>
<dbReference type="InterPro" id="IPR036728">
    <property type="entry name" value="PBP_GOBP_sf"/>
</dbReference>
<feature type="chain" id="PRO_5012486947" evidence="1">
    <location>
        <begin position="20"/>
        <end position="149"/>
    </location>
</feature>
<dbReference type="GO" id="GO:0005549">
    <property type="term" value="F:odorant binding"/>
    <property type="evidence" value="ECO:0007669"/>
    <property type="project" value="InterPro"/>
</dbReference>
<dbReference type="SMART" id="SM00708">
    <property type="entry name" value="PhBP"/>
    <property type="match status" value="1"/>
</dbReference>
<gene>
    <name evidence="2" type="primary">OBP36</name>
</gene>
<dbReference type="SUPFAM" id="SSF47565">
    <property type="entry name" value="Insect pheromone/odorant-binding proteins"/>
    <property type="match status" value="1"/>
</dbReference>
<dbReference type="CDD" id="cd23992">
    <property type="entry name" value="PBP_GOBP"/>
    <property type="match status" value="1"/>
</dbReference>
<dbReference type="PANTHER" id="PTHR21364">
    <property type="entry name" value="GENERAL ODORANT-BINDING PROTEIN 19A"/>
    <property type="match status" value="1"/>
</dbReference>
<keyword evidence="1" id="KW-0732">Signal</keyword>
<protein>
    <submittedName>
        <fullName evidence="2">Odorant-binding protein 36</fullName>
    </submittedName>
</protein>
<dbReference type="PANTHER" id="PTHR21364:SF2">
    <property type="entry name" value="GENERAL ODORANT-BINDING PROTEIN 19A"/>
    <property type="match status" value="1"/>
</dbReference>
<proteinExistence type="evidence at transcript level"/>
<dbReference type="AlphaFoldDB" id="A0A1Z2R8N1"/>
<dbReference type="InterPro" id="IPR006170">
    <property type="entry name" value="PBP/GOBP"/>
</dbReference>
<feature type="signal peptide" evidence="1">
    <location>
        <begin position="1"/>
        <end position="19"/>
    </location>
</feature>
<dbReference type="Gene3D" id="1.10.238.20">
    <property type="entry name" value="Pheromone/general odorant binding protein domain"/>
    <property type="match status" value="1"/>
</dbReference>
<organism evidence="2">
    <name type="scientific">Helicoverpa assulta</name>
    <name type="common">Oriental tobacco budworm</name>
    <name type="synonym">Heliothis assulta</name>
    <dbReference type="NCBI Taxonomy" id="52344"/>
    <lineage>
        <taxon>Eukaryota</taxon>
        <taxon>Metazoa</taxon>
        <taxon>Ecdysozoa</taxon>
        <taxon>Arthropoda</taxon>
        <taxon>Hexapoda</taxon>
        <taxon>Insecta</taxon>
        <taxon>Pterygota</taxon>
        <taxon>Neoptera</taxon>
        <taxon>Endopterygota</taxon>
        <taxon>Lepidoptera</taxon>
        <taxon>Glossata</taxon>
        <taxon>Ditrysia</taxon>
        <taxon>Noctuoidea</taxon>
        <taxon>Noctuidae</taxon>
        <taxon>Heliothinae</taxon>
        <taxon>Helicoverpa</taxon>
    </lineage>
</organism>
<dbReference type="EMBL" id="KY810182">
    <property type="protein sequence ID" value="ASA40074.1"/>
    <property type="molecule type" value="mRNA"/>
</dbReference>
<accession>A0A1Z2R8N1</accession>